<dbReference type="OrthoDB" id="27934at2759"/>
<dbReference type="InterPro" id="IPR050767">
    <property type="entry name" value="Sel1_AlgK"/>
</dbReference>
<evidence type="ECO:0000256" key="2">
    <source>
        <dbReference type="SAM" id="MobiDB-lite"/>
    </source>
</evidence>
<reference evidence="4" key="3">
    <citation type="submission" date="2015-06" db="UniProtKB">
        <authorList>
            <consortium name="EnsemblProtists"/>
        </authorList>
    </citation>
    <scope>IDENTIFICATION</scope>
</reference>
<dbReference type="Gene3D" id="1.25.40.10">
    <property type="entry name" value="Tetratricopeptide repeat domain"/>
    <property type="match status" value="1"/>
</dbReference>
<dbReference type="InterPro" id="IPR006597">
    <property type="entry name" value="Sel1-like"/>
</dbReference>
<dbReference type="PANTHER" id="PTHR11102:SF147">
    <property type="entry name" value="SEL1L ADAPTOR SUBUNIT OF ERAD E3 UBIQUITIN LIGASE"/>
    <property type="match status" value="1"/>
</dbReference>
<dbReference type="PANTHER" id="PTHR11102">
    <property type="entry name" value="SEL-1-LIKE PROTEIN"/>
    <property type="match status" value="1"/>
</dbReference>
<reference evidence="3 5" key="1">
    <citation type="journal article" date="2012" name="Nature">
        <title>Algal genomes reveal evolutionary mosaicism and the fate of nucleomorphs.</title>
        <authorList>
            <consortium name="DOE Joint Genome Institute"/>
            <person name="Curtis B.A."/>
            <person name="Tanifuji G."/>
            <person name="Burki F."/>
            <person name="Gruber A."/>
            <person name="Irimia M."/>
            <person name="Maruyama S."/>
            <person name="Arias M.C."/>
            <person name="Ball S.G."/>
            <person name="Gile G.H."/>
            <person name="Hirakawa Y."/>
            <person name="Hopkins J.F."/>
            <person name="Kuo A."/>
            <person name="Rensing S.A."/>
            <person name="Schmutz J."/>
            <person name="Symeonidi A."/>
            <person name="Elias M."/>
            <person name="Eveleigh R.J."/>
            <person name="Herman E.K."/>
            <person name="Klute M.J."/>
            <person name="Nakayama T."/>
            <person name="Obornik M."/>
            <person name="Reyes-Prieto A."/>
            <person name="Armbrust E.V."/>
            <person name="Aves S.J."/>
            <person name="Beiko R.G."/>
            <person name="Coutinho P."/>
            <person name="Dacks J.B."/>
            <person name="Durnford D.G."/>
            <person name="Fast N.M."/>
            <person name="Green B.R."/>
            <person name="Grisdale C.J."/>
            <person name="Hempel F."/>
            <person name="Henrissat B."/>
            <person name="Hoppner M.P."/>
            <person name="Ishida K."/>
            <person name="Kim E."/>
            <person name="Koreny L."/>
            <person name="Kroth P.G."/>
            <person name="Liu Y."/>
            <person name="Malik S.B."/>
            <person name="Maier U.G."/>
            <person name="McRose D."/>
            <person name="Mock T."/>
            <person name="Neilson J.A."/>
            <person name="Onodera N.T."/>
            <person name="Poole A.M."/>
            <person name="Pritham E.J."/>
            <person name="Richards T.A."/>
            <person name="Rocap G."/>
            <person name="Roy S.W."/>
            <person name="Sarai C."/>
            <person name="Schaack S."/>
            <person name="Shirato S."/>
            <person name="Slamovits C.H."/>
            <person name="Spencer D.F."/>
            <person name="Suzuki S."/>
            <person name="Worden A.Z."/>
            <person name="Zauner S."/>
            <person name="Barry K."/>
            <person name="Bell C."/>
            <person name="Bharti A.K."/>
            <person name="Crow J.A."/>
            <person name="Grimwood J."/>
            <person name="Kramer R."/>
            <person name="Lindquist E."/>
            <person name="Lucas S."/>
            <person name="Salamov A."/>
            <person name="McFadden G.I."/>
            <person name="Lane C.E."/>
            <person name="Keeling P.J."/>
            <person name="Gray M.W."/>
            <person name="Grigoriev I.V."/>
            <person name="Archibald J.M."/>
        </authorList>
    </citation>
    <scope>NUCLEOTIDE SEQUENCE</scope>
    <source>
        <strain evidence="3 5">CCMP2712</strain>
    </source>
</reference>
<dbReference type="Pfam" id="PF08238">
    <property type="entry name" value="Sel1"/>
    <property type="match status" value="4"/>
</dbReference>
<evidence type="ECO:0000313" key="3">
    <source>
        <dbReference type="EMBL" id="EKX42743.1"/>
    </source>
</evidence>
<feature type="region of interest" description="Disordered" evidence="2">
    <location>
        <begin position="249"/>
        <end position="272"/>
    </location>
</feature>
<proteinExistence type="inferred from homology"/>
<evidence type="ECO:0000256" key="1">
    <source>
        <dbReference type="ARBA" id="ARBA00038101"/>
    </source>
</evidence>
<reference evidence="5" key="2">
    <citation type="submission" date="2012-11" db="EMBL/GenBank/DDBJ databases">
        <authorList>
            <person name="Kuo A."/>
            <person name="Curtis B.A."/>
            <person name="Tanifuji G."/>
            <person name="Burki F."/>
            <person name="Gruber A."/>
            <person name="Irimia M."/>
            <person name="Maruyama S."/>
            <person name="Arias M.C."/>
            <person name="Ball S.G."/>
            <person name="Gile G.H."/>
            <person name="Hirakawa Y."/>
            <person name="Hopkins J.F."/>
            <person name="Rensing S.A."/>
            <person name="Schmutz J."/>
            <person name="Symeonidi A."/>
            <person name="Elias M."/>
            <person name="Eveleigh R.J."/>
            <person name="Herman E.K."/>
            <person name="Klute M.J."/>
            <person name="Nakayama T."/>
            <person name="Obornik M."/>
            <person name="Reyes-Prieto A."/>
            <person name="Armbrust E.V."/>
            <person name="Aves S.J."/>
            <person name="Beiko R.G."/>
            <person name="Coutinho P."/>
            <person name="Dacks J.B."/>
            <person name="Durnford D.G."/>
            <person name="Fast N.M."/>
            <person name="Green B.R."/>
            <person name="Grisdale C."/>
            <person name="Hempe F."/>
            <person name="Henrissat B."/>
            <person name="Hoppner M.P."/>
            <person name="Ishida K.-I."/>
            <person name="Kim E."/>
            <person name="Koreny L."/>
            <person name="Kroth P.G."/>
            <person name="Liu Y."/>
            <person name="Malik S.-B."/>
            <person name="Maier U.G."/>
            <person name="McRose D."/>
            <person name="Mock T."/>
            <person name="Neilson J.A."/>
            <person name="Onodera N.T."/>
            <person name="Poole A.M."/>
            <person name="Pritham E.J."/>
            <person name="Richards T.A."/>
            <person name="Rocap G."/>
            <person name="Roy S.W."/>
            <person name="Sarai C."/>
            <person name="Schaack S."/>
            <person name="Shirato S."/>
            <person name="Slamovits C.H."/>
            <person name="Spencer D.F."/>
            <person name="Suzuki S."/>
            <person name="Worden A.Z."/>
            <person name="Zauner S."/>
            <person name="Barry K."/>
            <person name="Bell C."/>
            <person name="Bharti A.K."/>
            <person name="Crow J.A."/>
            <person name="Grimwood J."/>
            <person name="Kramer R."/>
            <person name="Lindquist E."/>
            <person name="Lucas S."/>
            <person name="Salamov A."/>
            <person name="McFadden G.I."/>
            <person name="Lane C.E."/>
            <person name="Keeling P.J."/>
            <person name="Gray M.W."/>
            <person name="Grigoriev I.V."/>
            <person name="Archibald J.M."/>
        </authorList>
    </citation>
    <scope>NUCLEOTIDE SEQUENCE</scope>
    <source>
        <strain evidence="5">CCMP2712</strain>
    </source>
</reference>
<dbReference type="GeneID" id="17299541"/>
<dbReference type="InterPro" id="IPR011990">
    <property type="entry name" value="TPR-like_helical_dom_sf"/>
</dbReference>
<dbReference type="SMART" id="SM00671">
    <property type="entry name" value="SEL1"/>
    <property type="match status" value="4"/>
</dbReference>
<accession>L1J2J1</accession>
<dbReference type="AlphaFoldDB" id="L1J2J1"/>
<dbReference type="GO" id="GO:0036503">
    <property type="term" value="P:ERAD pathway"/>
    <property type="evidence" value="ECO:0007669"/>
    <property type="project" value="TreeGrafter"/>
</dbReference>
<dbReference type="RefSeq" id="XP_005829723.1">
    <property type="nucleotide sequence ID" value="XM_005829666.1"/>
</dbReference>
<feature type="compositionally biased region" description="Low complexity" evidence="2">
    <location>
        <begin position="1"/>
        <end position="19"/>
    </location>
</feature>
<protein>
    <submittedName>
        <fullName evidence="3 4">Uncharacterized protein</fullName>
    </submittedName>
</protein>
<keyword evidence="5" id="KW-1185">Reference proteome</keyword>
<dbReference type="Proteomes" id="UP000011087">
    <property type="component" value="Unassembled WGS sequence"/>
</dbReference>
<dbReference type="HOGENOM" id="CLU_1024685_0_0_1"/>
<evidence type="ECO:0000313" key="4">
    <source>
        <dbReference type="EnsemblProtists" id="EKX42743"/>
    </source>
</evidence>
<feature type="region of interest" description="Disordered" evidence="2">
    <location>
        <begin position="1"/>
        <end position="31"/>
    </location>
</feature>
<gene>
    <name evidence="3" type="ORF">GUITHDRAFT_140909</name>
</gene>
<dbReference type="GO" id="GO:0005789">
    <property type="term" value="C:endoplasmic reticulum membrane"/>
    <property type="evidence" value="ECO:0007669"/>
    <property type="project" value="TreeGrafter"/>
</dbReference>
<organism evidence="3">
    <name type="scientific">Guillardia theta (strain CCMP2712)</name>
    <name type="common">Cryptophyte</name>
    <dbReference type="NCBI Taxonomy" id="905079"/>
    <lineage>
        <taxon>Eukaryota</taxon>
        <taxon>Cryptophyceae</taxon>
        <taxon>Pyrenomonadales</taxon>
        <taxon>Geminigeraceae</taxon>
        <taxon>Guillardia</taxon>
    </lineage>
</organism>
<dbReference type="STRING" id="905079.L1J2J1"/>
<dbReference type="EMBL" id="JH993014">
    <property type="protein sequence ID" value="EKX42743.1"/>
    <property type="molecule type" value="Genomic_DNA"/>
</dbReference>
<sequence length="272" mass="29691">MLSSTCVAPSTSSPSSSSLRGGGGGGTDKPRSVLTGNYSSAAMFMDFAVFCMTIYCEQRLKQEQESARREKTREVMGLARFYAEKDPPDYSRAAEAYGQAAAMGDELARYNLAVLYLHVRTHKRLACSDCTQGVGVDQDSQLAASLLAKAAEQNLPDASYLLGTMHVRGLGVERDAEKAVKLFEQAAAMGQPEREGQGCDKPAGHEHAIEALADCHARGIGTRRSLLRAAQLFSYASWRRRRRTNVCDREADQAKGRERQVRGHVGGHDELM</sequence>
<dbReference type="PaxDb" id="55529-EKX42743"/>
<dbReference type="KEGG" id="gtt:GUITHDRAFT_140909"/>
<name>L1J2J1_GUITC</name>
<dbReference type="eggNOG" id="KOG1550">
    <property type="taxonomic scope" value="Eukaryota"/>
</dbReference>
<dbReference type="EnsemblProtists" id="EKX42743">
    <property type="protein sequence ID" value="EKX42743"/>
    <property type="gene ID" value="GUITHDRAFT_140909"/>
</dbReference>
<comment type="similarity">
    <text evidence="1">Belongs to the sel-1 family.</text>
</comment>
<dbReference type="SUPFAM" id="SSF81901">
    <property type="entry name" value="HCP-like"/>
    <property type="match status" value="1"/>
</dbReference>
<evidence type="ECO:0000313" key="5">
    <source>
        <dbReference type="Proteomes" id="UP000011087"/>
    </source>
</evidence>